<sequence>MCGAVAVSLGLTGCAADSGATTTEAGITEISLTSQPNETGFAQWLADELGYYEDNGLDVDIEYASSGPAALAAGSAGDWQAGWTGGPPALTGWDKFELISVGTQLREDTNLILFISADALEGSSPAEVLAAEPVATVANSTSSQMLFACAESLGVSDENLEVVPLDPPGVIQAMQAGRVVAGTGFSSPNWPLVSSDEYVQVCNGAEAGTAIVDPWIVTKSFWEQQPEAAAAFVDASYRAASYINQNPDKAVEHLLDFYEEVGVEGSREQAAYALSVREWLSLEEAVQAADNGATEDAMQGTADFFVDQGVYLTSPDVPGMVTQGREVLEAATEYRQRNRP</sequence>
<comment type="similarity">
    <text evidence="2">Belongs to the bacterial solute-binding protein SsuA/TauA family.</text>
</comment>
<dbReference type="Proteomes" id="UP000243528">
    <property type="component" value="Unassembled WGS sequence"/>
</dbReference>
<dbReference type="SUPFAM" id="SSF53850">
    <property type="entry name" value="Periplasmic binding protein-like II"/>
    <property type="match status" value="1"/>
</dbReference>
<evidence type="ECO:0000256" key="1">
    <source>
        <dbReference type="ARBA" id="ARBA00004418"/>
    </source>
</evidence>
<gene>
    <name evidence="5" type="ORF">CLV30_11787</name>
</gene>
<dbReference type="InterPro" id="IPR015168">
    <property type="entry name" value="SsuA/THI5"/>
</dbReference>
<reference evidence="5 6" key="1">
    <citation type="submission" date="2018-03" db="EMBL/GenBank/DDBJ databases">
        <title>Genomic Encyclopedia of Archaeal and Bacterial Type Strains, Phase II (KMG-II): from individual species to whole genera.</title>
        <authorList>
            <person name="Goeker M."/>
        </authorList>
    </citation>
    <scope>NUCLEOTIDE SEQUENCE [LARGE SCALE GENOMIC DNA]</scope>
    <source>
        <strain evidence="5 6">DSM 45211</strain>
    </source>
</reference>
<comment type="subcellular location">
    <subcellularLocation>
        <location evidence="1">Periplasm</location>
    </subcellularLocation>
</comment>
<evidence type="ECO:0000256" key="3">
    <source>
        <dbReference type="ARBA" id="ARBA00022729"/>
    </source>
</evidence>
<proteinExistence type="inferred from homology"/>
<evidence type="ECO:0000259" key="4">
    <source>
        <dbReference type="Pfam" id="PF09084"/>
    </source>
</evidence>
<dbReference type="PANTHER" id="PTHR30024">
    <property type="entry name" value="ALIPHATIC SULFONATES-BINDING PROTEIN-RELATED"/>
    <property type="match status" value="1"/>
</dbReference>
<evidence type="ECO:0000256" key="2">
    <source>
        <dbReference type="ARBA" id="ARBA00010742"/>
    </source>
</evidence>
<keyword evidence="6" id="KW-1185">Reference proteome</keyword>
<dbReference type="Gene3D" id="3.40.190.10">
    <property type="entry name" value="Periplasmic binding protein-like II"/>
    <property type="match status" value="2"/>
</dbReference>
<dbReference type="PANTHER" id="PTHR30024:SF47">
    <property type="entry name" value="TAURINE-BINDING PERIPLASMIC PROTEIN"/>
    <property type="match status" value="1"/>
</dbReference>
<accession>A0A2P8DRH4</accession>
<comment type="caution">
    <text evidence="5">The sequence shown here is derived from an EMBL/GenBank/DDBJ whole genome shotgun (WGS) entry which is preliminary data.</text>
</comment>
<evidence type="ECO:0000313" key="6">
    <source>
        <dbReference type="Proteomes" id="UP000243528"/>
    </source>
</evidence>
<name>A0A2P8DRH4_9ACTN</name>
<dbReference type="Pfam" id="PF09084">
    <property type="entry name" value="NMT1"/>
    <property type="match status" value="1"/>
</dbReference>
<keyword evidence="3" id="KW-0732">Signal</keyword>
<dbReference type="GO" id="GO:0042597">
    <property type="term" value="C:periplasmic space"/>
    <property type="evidence" value="ECO:0007669"/>
    <property type="project" value="UniProtKB-SubCell"/>
</dbReference>
<protein>
    <submittedName>
        <fullName evidence="5">ABC-type nitrate/sulfonate/bicarbonate transport system substrate-binding protein</fullName>
    </submittedName>
</protein>
<dbReference type="GO" id="GO:0042918">
    <property type="term" value="P:alkanesulfonate transmembrane transport"/>
    <property type="evidence" value="ECO:0007669"/>
    <property type="project" value="TreeGrafter"/>
</dbReference>
<feature type="domain" description="SsuA/THI5-like" evidence="4">
    <location>
        <begin position="45"/>
        <end position="250"/>
    </location>
</feature>
<dbReference type="AlphaFoldDB" id="A0A2P8DRH4"/>
<organism evidence="5 6">
    <name type="scientific">Haloactinopolyspora alba</name>
    <dbReference type="NCBI Taxonomy" id="648780"/>
    <lineage>
        <taxon>Bacteria</taxon>
        <taxon>Bacillati</taxon>
        <taxon>Actinomycetota</taxon>
        <taxon>Actinomycetes</taxon>
        <taxon>Jiangellales</taxon>
        <taxon>Jiangellaceae</taxon>
        <taxon>Haloactinopolyspora</taxon>
    </lineage>
</organism>
<dbReference type="EMBL" id="PYGE01000017">
    <property type="protein sequence ID" value="PSK99784.1"/>
    <property type="molecule type" value="Genomic_DNA"/>
</dbReference>
<evidence type="ECO:0000313" key="5">
    <source>
        <dbReference type="EMBL" id="PSK99784.1"/>
    </source>
</evidence>